<proteinExistence type="predicted"/>
<reference evidence="1" key="1">
    <citation type="submission" date="2023-03" db="EMBL/GenBank/DDBJ databases">
        <authorList>
            <person name="Shen W."/>
            <person name="Cai J."/>
        </authorList>
    </citation>
    <scope>NUCLEOTIDE SEQUENCE</scope>
    <source>
        <strain evidence="1">P69-2</strain>
    </source>
</reference>
<accession>A0AAE4I152</accession>
<protein>
    <submittedName>
        <fullName evidence="1">Uncharacterized protein</fullName>
    </submittedName>
</protein>
<comment type="caution">
    <text evidence="1">The sequence shown here is derived from an EMBL/GenBank/DDBJ whole genome shotgun (WGS) entry which is preliminary data.</text>
</comment>
<dbReference type="RefSeq" id="WP_311797278.1">
    <property type="nucleotide sequence ID" value="NZ_JARQAI010000018.1"/>
</dbReference>
<sequence length="62" mass="7079">MMSKMEEYTLLAIKISKTGPTTPEEQTFVDGKGANFFEPRTSFNDKYILSAFAYAKIDDYNL</sequence>
<dbReference type="EMBL" id="JARQAI010000018">
    <property type="protein sequence ID" value="MDT2737650.1"/>
    <property type="molecule type" value="Genomic_DNA"/>
</dbReference>
<evidence type="ECO:0000313" key="2">
    <source>
        <dbReference type="Proteomes" id="UP001180842"/>
    </source>
</evidence>
<name>A0AAE4I152_9ENTE</name>
<dbReference type="Proteomes" id="UP001180842">
    <property type="component" value="Unassembled WGS sequence"/>
</dbReference>
<gene>
    <name evidence="1" type="ORF">P7H00_11060</name>
</gene>
<organism evidence="1 2">
    <name type="scientific">Enterococcus pseudoavium</name>
    <dbReference type="NCBI Taxonomy" id="44007"/>
    <lineage>
        <taxon>Bacteria</taxon>
        <taxon>Bacillati</taxon>
        <taxon>Bacillota</taxon>
        <taxon>Bacilli</taxon>
        <taxon>Lactobacillales</taxon>
        <taxon>Enterococcaceae</taxon>
        <taxon>Enterococcus</taxon>
    </lineage>
</organism>
<evidence type="ECO:0000313" key="1">
    <source>
        <dbReference type="EMBL" id="MDT2737650.1"/>
    </source>
</evidence>
<dbReference type="AlphaFoldDB" id="A0AAE4I152"/>